<reference evidence="2 3" key="1">
    <citation type="submission" date="2019-02" db="EMBL/GenBank/DDBJ databases">
        <title>Deep-cultivation of Planctomycetes and their phenomic and genomic characterization uncovers novel biology.</title>
        <authorList>
            <person name="Wiegand S."/>
            <person name="Jogler M."/>
            <person name="Boedeker C."/>
            <person name="Pinto D."/>
            <person name="Vollmers J."/>
            <person name="Rivas-Marin E."/>
            <person name="Kohn T."/>
            <person name="Peeters S.H."/>
            <person name="Heuer A."/>
            <person name="Rast P."/>
            <person name="Oberbeckmann S."/>
            <person name="Bunk B."/>
            <person name="Jeske O."/>
            <person name="Meyerdierks A."/>
            <person name="Storesund J.E."/>
            <person name="Kallscheuer N."/>
            <person name="Luecker S."/>
            <person name="Lage O.M."/>
            <person name="Pohl T."/>
            <person name="Merkel B.J."/>
            <person name="Hornburger P."/>
            <person name="Mueller R.-W."/>
            <person name="Bruemmer F."/>
            <person name="Labrenz M."/>
            <person name="Spormann A.M."/>
            <person name="Op den Camp H."/>
            <person name="Overmann J."/>
            <person name="Amann R."/>
            <person name="Jetten M.S.M."/>
            <person name="Mascher T."/>
            <person name="Medema M.H."/>
            <person name="Devos D.P."/>
            <person name="Kaster A.-K."/>
            <person name="Ovreas L."/>
            <person name="Rohde M."/>
            <person name="Galperin M.Y."/>
            <person name="Jogler C."/>
        </authorList>
    </citation>
    <scope>NUCLEOTIDE SEQUENCE [LARGE SCALE GENOMIC DNA]</scope>
    <source>
        <strain evidence="2 3">K22_7</strain>
    </source>
</reference>
<dbReference type="AlphaFoldDB" id="A0A517NJZ2"/>
<dbReference type="KEGG" id="rlc:K227x_58840"/>
<name>A0A517NJZ2_9BACT</name>
<sequence>MQALTQKVQLPAAPITSSPAPHLTGIHATTRRGPYGSNRYRRNCGGYRSSFIPGIHDTCMIFEEA</sequence>
<evidence type="ECO:0000313" key="3">
    <source>
        <dbReference type="Proteomes" id="UP000318538"/>
    </source>
</evidence>
<gene>
    <name evidence="2" type="ORF">K227x_58840</name>
</gene>
<evidence type="ECO:0000256" key="1">
    <source>
        <dbReference type="SAM" id="MobiDB-lite"/>
    </source>
</evidence>
<evidence type="ECO:0000313" key="2">
    <source>
        <dbReference type="EMBL" id="QDT07457.1"/>
    </source>
</evidence>
<keyword evidence="3" id="KW-1185">Reference proteome</keyword>
<dbReference type="EMBL" id="CP036525">
    <property type="protein sequence ID" value="QDT07457.1"/>
    <property type="molecule type" value="Genomic_DNA"/>
</dbReference>
<dbReference type="Proteomes" id="UP000318538">
    <property type="component" value="Chromosome"/>
</dbReference>
<accession>A0A517NJZ2</accession>
<feature type="region of interest" description="Disordered" evidence="1">
    <location>
        <begin position="1"/>
        <end position="34"/>
    </location>
</feature>
<protein>
    <submittedName>
        <fullName evidence="2">Uncharacterized protein</fullName>
    </submittedName>
</protein>
<organism evidence="2 3">
    <name type="scientific">Rubripirellula lacrimiformis</name>
    <dbReference type="NCBI Taxonomy" id="1930273"/>
    <lineage>
        <taxon>Bacteria</taxon>
        <taxon>Pseudomonadati</taxon>
        <taxon>Planctomycetota</taxon>
        <taxon>Planctomycetia</taxon>
        <taxon>Pirellulales</taxon>
        <taxon>Pirellulaceae</taxon>
        <taxon>Rubripirellula</taxon>
    </lineage>
</organism>
<proteinExistence type="predicted"/>